<sequence length="137" mass="15186">MWHPSTYRRLVRASAWYDLLVTAPFATPWTFLLLHGALSAVASGLALPGELPTFAALPMLMANLLGSLVCIWAVLRIRHPERRLGRYDAAGRMAFALWQAYALAQGASWVILPFLVAELAWGIAQAWPVSDDAIRRD</sequence>
<name>A0A553H2W2_9PSED</name>
<accession>A0A553H2W2</accession>
<keyword evidence="1" id="KW-1133">Transmembrane helix</keyword>
<proteinExistence type="predicted"/>
<organism evidence="2 3">
    <name type="scientific">Pseudomonas mangiferae</name>
    <dbReference type="NCBI Taxonomy" id="2593654"/>
    <lineage>
        <taxon>Bacteria</taxon>
        <taxon>Pseudomonadati</taxon>
        <taxon>Pseudomonadota</taxon>
        <taxon>Gammaproteobacteria</taxon>
        <taxon>Pseudomonadales</taxon>
        <taxon>Pseudomonadaceae</taxon>
        <taxon>Pseudomonas</taxon>
    </lineage>
</organism>
<protein>
    <recommendedName>
        <fullName evidence="4">MFS transporter</fullName>
    </recommendedName>
</protein>
<keyword evidence="3" id="KW-1185">Reference proteome</keyword>
<feature type="transmembrane region" description="Helical" evidence="1">
    <location>
        <begin position="55"/>
        <end position="75"/>
    </location>
</feature>
<evidence type="ECO:0000256" key="1">
    <source>
        <dbReference type="SAM" id="Phobius"/>
    </source>
</evidence>
<gene>
    <name evidence="2" type="ORF">FM069_02385</name>
</gene>
<comment type="caution">
    <text evidence="2">The sequence shown here is derived from an EMBL/GenBank/DDBJ whole genome shotgun (WGS) entry which is preliminary data.</text>
</comment>
<feature type="transmembrane region" description="Helical" evidence="1">
    <location>
        <begin position="95"/>
        <end position="116"/>
    </location>
</feature>
<evidence type="ECO:0000313" key="3">
    <source>
        <dbReference type="Proteomes" id="UP000315235"/>
    </source>
</evidence>
<dbReference type="RefSeq" id="WP_143486683.1">
    <property type="nucleotide sequence ID" value="NZ_VJOY01000002.1"/>
</dbReference>
<dbReference type="AlphaFoldDB" id="A0A553H2W2"/>
<keyword evidence="1" id="KW-0812">Transmembrane</keyword>
<dbReference type="EMBL" id="VJOY01000002">
    <property type="protein sequence ID" value="TRX76055.1"/>
    <property type="molecule type" value="Genomic_DNA"/>
</dbReference>
<evidence type="ECO:0008006" key="4">
    <source>
        <dbReference type="Google" id="ProtNLM"/>
    </source>
</evidence>
<evidence type="ECO:0000313" key="2">
    <source>
        <dbReference type="EMBL" id="TRX76055.1"/>
    </source>
</evidence>
<dbReference type="Proteomes" id="UP000315235">
    <property type="component" value="Unassembled WGS sequence"/>
</dbReference>
<reference evidence="2 3" key="1">
    <citation type="submission" date="2019-07" db="EMBL/GenBank/DDBJ databases">
        <title>Pseudomonas mangiferae sp. nov., isolated from bark of mango tree in Thailand.</title>
        <authorList>
            <person name="Srisuk N."/>
            <person name="Anurat P."/>
        </authorList>
    </citation>
    <scope>NUCLEOTIDE SEQUENCE [LARGE SCALE GENOMIC DNA]</scope>
    <source>
        <strain evidence="2 3">DMKU_BBB3-04</strain>
    </source>
</reference>
<keyword evidence="1" id="KW-0472">Membrane</keyword>
<dbReference type="OrthoDB" id="8926562at2"/>